<feature type="domain" description="Sigma-54 factor interaction" evidence="7">
    <location>
        <begin position="206"/>
        <end position="435"/>
    </location>
</feature>
<dbReference type="Gene3D" id="1.10.8.60">
    <property type="match status" value="1"/>
</dbReference>
<dbReference type="GO" id="GO:0005524">
    <property type="term" value="F:ATP binding"/>
    <property type="evidence" value="ECO:0007669"/>
    <property type="project" value="UniProtKB-KW"/>
</dbReference>
<keyword evidence="1" id="KW-0547">Nucleotide-binding</keyword>
<dbReference type="GO" id="GO:0006355">
    <property type="term" value="P:regulation of DNA-templated transcription"/>
    <property type="evidence" value="ECO:0007669"/>
    <property type="project" value="InterPro"/>
</dbReference>
<dbReference type="Gene3D" id="1.10.10.60">
    <property type="entry name" value="Homeodomain-like"/>
    <property type="match status" value="1"/>
</dbReference>
<dbReference type="Proteomes" id="UP000253934">
    <property type="component" value="Unassembled WGS sequence"/>
</dbReference>
<dbReference type="SMART" id="SM00382">
    <property type="entry name" value="AAA"/>
    <property type="match status" value="1"/>
</dbReference>
<evidence type="ECO:0000256" key="5">
    <source>
        <dbReference type="ARBA" id="ARBA00023163"/>
    </source>
</evidence>
<dbReference type="InterPro" id="IPR002078">
    <property type="entry name" value="Sigma_54_int"/>
</dbReference>
<keyword evidence="3" id="KW-0805">Transcription regulation</keyword>
<dbReference type="PANTHER" id="PTHR32071:SF57">
    <property type="entry name" value="C4-DICARBOXYLATE TRANSPORT TRANSCRIPTIONAL REGULATORY PROTEIN DCTD"/>
    <property type="match status" value="1"/>
</dbReference>
<evidence type="ECO:0000256" key="3">
    <source>
        <dbReference type="ARBA" id="ARBA00023015"/>
    </source>
</evidence>
<keyword evidence="5" id="KW-0804">Transcription</keyword>
<dbReference type="Pfam" id="PF02954">
    <property type="entry name" value="HTH_8"/>
    <property type="match status" value="1"/>
</dbReference>
<dbReference type="CDD" id="cd00009">
    <property type="entry name" value="AAA"/>
    <property type="match status" value="1"/>
</dbReference>
<keyword evidence="4" id="KW-0238">DNA-binding</keyword>
<dbReference type="GO" id="GO:0043565">
    <property type="term" value="F:sequence-specific DNA binding"/>
    <property type="evidence" value="ECO:0007669"/>
    <property type="project" value="InterPro"/>
</dbReference>
<evidence type="ECO:0000256" key="4">
    <source>
        <dbReference type="ARBA" id="ARBA00023125"/>
    </source>
</evidence>
<dbReference type="RefSeq" id="WP_338636780.1">
    <property type="nucleotide sequence ID" value="NZ_CP146516.1"/>
</dbReference>
<protein>
    <submittedName>
        <fullName evidence="8">Nitrogen fixation protein NifA</fullName>
    </submittedName>
</protein>
<accession>A0A369KL50</accession>
<dbReference type="InterPro" id="IPR027417">
    <property type="entry name" value="P-loop_NTPase"/>
</dbReference>
<keyword evidence="6" id="KW-0175">Coiled coil</keyword>
<dbReference type="Gene3D" id="3.40.50.300">
    <property type="entry name" value="P-loop containing nucleotide triphosphate hydrolases"/>
    <property type="match status" value="1"/>
</dbReference>
<dbReference type="InterPro" id="IPR002197">
    <property type="entry name" value="HTH_Fis"/>
</dbReference>
<name>A0A369KL50_9BACT</name>
<dbReference type="SUPFAM" id="SSF46689">
    <property type="entry name" value="Homeodomain-like"/>
    <property type="match status" value="1"/>
</dbReference>
<dbReference type="EMBL" id="QOVW01000089">
    <property type="protein sequence ID" value="RDB35351.1"/>
    <property type="molecule type" value="Genomic_DNA"/>
</dbReference>
<dbReference type="PROSITE" id="PS00688">
    <property type="entry name" value="SIGMA54_INTERACT_3"/>
    <property type="match status" value="1"/>
</dbReference>
<dbReference type="InterPro" id="IPR009057">
    <property type="entry name" value="Homeodomain-like_sf"/>
</dbReference>
<reference evidence="8" key="1">
    <citation type="submission" date="2018-04" db="EMBL/GenBank/DDBJ databases">
        <title>Draft genome sequence of the Candidatus Spirobacillus cienkowskii, a pathogen of freshwater Daphnia species, reconstructed from hemolymph metagenomic reads.</title>
        <authorList>
            <person name="Bresciani L."/>
            <person name="Lemos L.N."/>
            <person name="Wale N."/>
            <person name="Lin J.Y."/>
            <person name="Fernandes G.R."/>
            <person name="Duffy M.A."/>
            <person name="Rodrigues J.M."/>
        </authorList>
    </citation>
    <scope>NUCLEOTIDE SEQUENCE [LARGE SCALE GENOMIC DNA]</scope>
    <source>
        <strain evidence="8">Binning01</strain>
    </source>
</reference>
<keyword evidence="2" id="KW-0067">ATP-binding</keyword>
<dbReference type="InterPro" id="IPR025944">
    <property type="entry name" value="Sigma_54_int_dom_CS"/>
</dbReference>
<keyword evidence="9" id="KW-1185">Reference proteome</keyword>
<proteinExistence type="predicted"/>
<dbReference type="Pfam" id="PF10114">
    <property type="entry name" value="PocR"/>
    <property type="match status" value="1"/>
</dbReference>
<dbReference type="PRINTS" id="PR01590">
    <property type="entry name" value="HTHFIS"/>
</dbReference>
<dbReference type="PANTHER" id="PTHR32071">
    <property type="entry name" value="TRANSCRIPTIONAL REGULATORY PROTEIN"/>
    <property type="match status" value="1"/>
</dbReference>
<dbReference type="Pfam" id="PF00158">
    <property type="entry name" value="Sigma54_activat"/>
    <property type="match status" value="1"/>
</dbReference>
<evidence type="ECO:0000259" key="7">
    <source>
        <dbReference type="PROSITE" id="PS50045"/>
    </source>
</evidence>
<sequence>MTDEQHFNYEHFENLNIIKKLRIIIGSWWNIQLNFTDQKGYLRGVPQGKFFNPKNPICKLITENNETFRQCVAVARQTTIESEEAGEQLISTCHAGFSTISVPLKLGNKYLGCVFADGFIIEETLEEQKEKLRYYLKKHFSQEYDDIEKYIHQLPILSMKEVRYLEELLQVFIDEILTLRKSINDNNDDFQAISSSLKKDWNFENIVGKSTAMQEVFKLLSKISDSDATILITGENGTGKEGIAKAIHVNSKRKDKNFIVQNCGAINDNLLESELFGHVKGSFTNAIKDKKGLFELADKGTLFLDEIGDTSSSMQVKLLRLLQDGTFIPVGGLEQKKVDVRILAATNKNLEEMVKNGSFREDLYYRLNVINVKLPPLRDRVEDILLLTKKFLENYSTQNNTKIKKISAGCMQRMEKYTWPGNVRELENEIQRLCVLSGDEIEIQEELLSERIYGIRDNNESFNGINKEGSLKEAVEQLEKEMILLNLEIENWNKSKTALKLGISRASLIMKCEKYHLEKKQNKN</sequence>
<dbReference type="PROSITE" id="PS50045">
    <property type="entry name" value="SIGMA54_INTERACT_4"/>
    <property type="match status" value="1"/>
</dbReference>
<dbReference type="InterPro" id="IPR025943">
    <property type="entry name" value="Sigma_54_int_dom_ATP-bd_2"/>
</dbReference>
<evidence type="ECO:0000256" key="6">
    <source>
        <dbReference type="SAM" id="Coils"/>
    </source>
</evidence>
<dbReference type="InterPro" id="IPR058031">
    <property type="entry name" value="AAA_lid_NorR"/>
</dbReference>
<dbReference type="InterPro" id="IPR003593">
    <property type="entry name" value="AAA+_ATPase"/>
</dbReference>
<dbReference type="Pfam" id="PF25601">
    <property type="entry name" value="AAA_lid_14"/>
    <property type="match status" value="1"/>
</dbReference>
<dbReference type="FunFam" id="3.40.50.300:FF:000006">
    <property type="entry name" value="DNA-binding transcriptional regulator NtrC"/>
    <property type="match status" value="1"/>
</dbReference>
<evidence type="ECO:0000256" key="1">
    <source>
        <dbReference type="ARBA" id="ARBA00022741"/>
    </source>
</evidence>
<feature type="coiled-coil region" evidence="6">
    <location>
        <begin position="468"/>
        <end position="495"/>
    </location>
</feature>
<gene>
    <name evidence="8" type="ORF">DCC88_10675</name>
</gene>
<dbReference type="SUPFAM" id="SSF52540">
    <property type="entry name" value="P-loop containing nucleoside triphosphate hydrolases"/>
    <property type="match status" value="1"/>
</dbReference>
<evidence type="ECO:0000256" key="2">
    <source>
        <dbReference type="ARBA" id="ARBA00022840"/>
    </source>
</evidence>
<evidence type="ECO:0000313" key="8">
    <source>
        <dbReference type="EMBL" id="RDB35351.1"/>
    </source>
</evidence>
<dbReference type="PROSITE" id="PS00676">
    <property type="entry name" value="SIGMA54_INTERACT_2"/>
    <property type="match status" value="1"/>
</dbReference>
<dbReference type="AlphaFoldDB" id="A0A369KL50"/>
<comment type="caution">
    <text evidence="8">The sequence shown here is derived from an EMBL/GenBank/DDBJ whole genome shotgun (WGS) entry which is preliminary data.</text>
</comment>
<organism evidence="8 9">
    <name type="scientific">Spirobacillus cienkowskii</name>
    <dbReference type="NCBI Taxonomy" id="495820"/>
    <lineage>
        <taxon>Bacteria</taxon>
        <taxon>Pseudomonadati</taxon>
        <taxon>Bdellovibrionota</taxon>
        <taxon>Oligoflexia</taxon>
        <taxon>Silvanigrellales</taxon>
        <taxon>Spirobacillus</taxon>
    </lineage>
</organism>
<dbReference type="InterPro" id="IPR018771">
    <property type="entry name" value="PocR_dom"/>
</dbReference>
<evidence type="ECO:0000313" key="9">
    <source>
        <dbReference type="Proteomes" id="UP000253934"/>
    </source>
</evidence>